<reference evidence="2 3" key="1">
    <citation type="submission" date="2024-02" db="EMBL/GenBank/DDBJ databases">
        <authorList>
            <person name="Daric V."/>
            <person name="Darras S."/>
        </authorList>
    </citation>
    <scope>NUCLEOTIDE SEQUENCE [LARGE SCALE GENOMIC DNA]</scope>
</reference>
<sequence>MSVVPDSSADVQIADITSVTEAVSLQSVTFIDLTIPDSPNSPVQQSSPAPHVPIVRPGEQGSLALMPRRADLTDLQGTVFQPIVVVALIPDPVSLLKNVPPTSFDPSAPRKDFPCQQHHLTTT</sequence>
<dbReference type="EMBL" id="CAWYQH010000046">
    <property type="protein sequence ID" value="CAK8677438.1"/>
    <property type="molecule type" value="Genomic_DNA"/>
</dbReference>
<evidence type="ECO:0000313" key="2">
    <source>
        <dbReference type="EMBL" id="CAK8677438.1"/>
    </source>
</evidence>
<evidence type="ECO:0000256" key="1">
    <source>
        <dbReference type="SAM" id="MobiDB-lite"/>
    </source>
</evidence>
<organism evidence="2 3">
    <name type="scientific">Clavelina lepadiformis</name>
    <name type="common">Light-bulb sea squirt</name>
    <name type="synonym">Ascidia lepadiformis</name>
    <dbReference type="NCBI Taxonomy" id="159417"/>
    <lineage>
        <taxon>Eukaryota</taxon>
        <taxon>Metazoa</taxon>
        <taxon>Chordata</taxon>
        <taxon>Tunicata</taxon>
        <taxon>Ascidiacea</taxon>
        <taxon>Aplousobranchia</taxon>
        <taxon>Clavelinidae</taxon>
        <taxon>Clavelina</taxon>
    </lineage>
</organism>
<protein>
    <submittedName>
        <fullName evidence="2">Uncharacterized protein</fullName>
    </submittedName>
</protein>
<name>A0ABP0FCL0_CLALP</name>
<comment type="caution">
    <text evidence="2">The sequence shown here is derived from an EMBL/GenBank/DDBJ whole genome shotgun (WGS) entry which is preliminary data.</text>
</comment>
<proteinExistence type="predicted"/>
<dbReference type="Proteomes" id="UP001642483">
    <property type="component" value="Unassembled WGS sequence"/>
</dbReference>
<gene>
    <name evidence="2" type="ORF">CVLEPA_LOCUS6819</name>
</gene>
<evidence type="ECO:0000313" key="3">
    <source>
        <dbReference type="Proteomes" id="UP001642483"/>
    </source>
</evidence>
<accession>A0ABP0FCL0</accession>
<feature type="region of interest" description="Disordered" evidence="1">
    <location>
        <begin position="98"/>
        <end position="123"/>
    </location>
</feature>
<keyword evidence="3" id="KW-1185">Reference proteome</keyword>